<keyword evidence="3" id="KW-0028">Amino-acid biosynthesis</keyword>
<evidence type="ECO:0000256" key="2">
    <source>
        <dbReference type="ARBA" id="ARBA00012737"/>
    </source>
</evidence>
<dbReference type="Gene3D" id="3.60.20.10">
    <property type="entry name" value="Glutamine Phosphoribosylpyrophosphate, subunit 1, domain 1"/>
    <property type="match status" value="1"/>
</dbReference>
<dbReference type="AlphaFoldDB" id="A0A345XRV4"/>
<comment type="catalytic activity">
    <reaction evidence="4">
        <text>L-aspartate + L-glutamine + ATP + H2O = L-asparagine + L-glutamate + AMP + diphosphate + H(+)</text>
        <dbReference type="Rhea" id="RHEA:12228"/>
        <dbReference type="ChEBI" id="CHEBI:15377"/>
        <dbReference type="ChEBI" id="CHEBI:15378"/>
        <dbReference type="ChEBI" id="CHEBI:29985"/>
        <dbReference type="ChEBI" id="CHEBI:29991"/>
        <dbReference type="ChEBI" id="CHEBI:30616"/>
        <dbReference type="ChEBI" id="CHEBI:33019"/>
        <dbReference type="ChEBI" id="CHEBI:58048"/>
        <dbReference type="ChEBI" id="CHEBI:58359"/>
        <dbReference type="ChEBI" id="CHEBI:456215"/>
        <dbReference type="EC" id="6.3.5.4"/>
    </reaction>
</comment>
<sequence length="628" mass="67569">MPLTAFGMSGSISLAGADGRESDYRFSGTYGTDPRRDHDSAGIVLMQGPVHDADVTGVQPDPSPPDTAAPPRVALTGWAAVPRDHSGPPDQPFAALQRALDERGPESLRAVPGDYVAAHVAADRRRVVLCRPANAVTPLFWRADGDRLRWSTDPVDLLPAAGPTLGDVDVDALPFIIAGVGMAGDRSWFRGVHRLAPGHLLEVSPGAGRRPVVRRYDQVAATDVPSDLDTAAEALRERLATACSRLVAGERTAMLLLSGGLDSAVVAHETADLSVRVTGMHFTLDGFPGFAEDVAAAKSVAEAGNVRYLPFDMTEHARRGGGYLDAADSTGFPVTQVPLPGLPAAAEHAEGIGARMLLSGLYADQVFSADHSTAVFAARGLGALNPTVAGEPVWQLLSRAAGASFGGGEKRRFAVLRYLAGRASGRGDALLSTFGELPPAPWLSADAADAFQRAARDNAERSLAAVRGDDGRRDFLARYSLQESLNAVTTQAGWINHCMPRRCMLTTPFLDRDVIEFVLSLPSRHRTGVAYGRRLDKLVLRLAYGRRAGLLDTGLRMHQARIDAVPAVYTHQNFERIRELLSPDALLCRLGIVDKTYPERLNRTTAHRDGEHFVRLAVIEKWLRRLPE</sequence>
<dbReference type="SUPFAM" id="SSF52402">
    <property type="entry name" value="Adenine nucleotide alpha hydrolases-like"/>
    <property type="match status" value="1"/>
</dbReference>
<gene>
    <name evidence="7" type="ORF">DVA86_18670</name>
</gene>
<dbReference type="GO" id="GO:0004066">
    <property type="term" value="F:asparagine synthase (glutamine-hydrolyzing) activity"/>
    <property type="evidence" value="ECO:0007669"/>
    <property type="project" value="UniProtKB-EC"/>
</dbReference>
<evidence type="ECO:0000259" key="6">
    <source>
        <dbReference type="Pfam" id="PF00733"/>
    </source>
</evidence>
<feature type="region of interest" description="Disordered" evidence="5">
    <location>
        <begin position="52"/>
        <end position="71"/>
    </location>
</feature>
<reference evidence="7 8" key="1">
    <citation type="submission" date="2018-07" db="EMBL/GenBank/DDBJ databases">
        <title>Draft genome of the type strain Streptomyces armeniacus ATCC 15676.</title>
        <authorList>
            <person name="Labana P."/>
            <person name="Gosse J.T."/>
            <person name="Boddy C.N."/>
        </authorList>
    </citation>
    <scope>NUCLEOTIDE SEQUENCE [LARGE SCALE GENOMIC DNA]</scope>
    <source>
        <strain evidence="7 8">ATCC 15676</strain>
    </source>
</reference>
<evidence type="ECO:0000256" key="4">
    <source>
        <dbReference type="ARBA" id="ARBA00048741"/>
    </source>
</evidence>
<keyword evidence="3" id="KW-0061">Asparagine biosynthesis</keyword>
<comment type="pathway">
    <text evidence="1">Amino-acid biosynthesis; L-asparagine biosynthesis; L-asparagine from L-aspartate (L-Gln route): step 1/1.</text>
</comment>
<dbReference type="InterPro" id="IPR014729">
    <property type="entry name" value="Rossmann-like_a/b/a_fold"/>
</dbReference>
<dbReference type="EC" id="6.3.5.4" evidence="2"/>
<proteinExistence type="predicted"/>
<dbReference type="GO" id="GO:0006529">
    <property type="term" value="P:asparagine biosynthetic process"/>
    <property type="evidence" value="ECO:0007669"/>
    <property type="project" value="UniProtKB-KW"/>
</dbReference>
<evidence type="ECO:0000256" key="3">
    <source>
        <dbReference type="ARBA" id="ARBA00022888"/>
    </source>
</evidence>
<dbReference type="PANTHER" id="PTHR43284:SF1">
    <property type="entry name" value="ASPARAGINE SYNTHETASE"/>
    <property type="match status" value="1"/>
</dbReference>
<dbReference type="RefSeq" id="WP_208879766.1">
    <property type="nucleotide sequence ID" value="NZ_CP031320.1"/>
</dbReference>
<dbReference type="InterPro" id="IPR001962">
    <property type="entry name" value="Asn_synthase"/>
</dbReference>
<organism evidence="7 8">
    <name type="scientific">Streptomyces armeniacus</name>
    <dbReference type="NCBI Taxonomy" id="83291"/>
    <lineage>
        <taxon>Bacteria</taxon>
        <taxon>Bacillati</taxon>
        <taxon>Actinomycetota</taxon>
        <taxon>Actinomycetes</taxon>
        <taxon>Kitasatosporales</taxon>
        <taxon>Streptomycetaceae</taxon>
        <taxon>Streptomyces</taxon>
    </lineage>
</organism>
<keyword evidence="8" id="KW-1185">Reference proteome</keyword>
<name>A0A345XRV4_9ACTN</name>
<evidence type="ECO:0000256" key="5">
    <source>
        <dbReference type="SAM" id="MobiDB-lite"/>
    </source>
</evidence>
<dbReference type="Gene3D" id="3.40.50.620">
    <property type="entry name" value="HUPs"/>
    <property type="match status" value="2"/>
</dbReference>
<dbReference type="KEGG" id="sarm:DVA86_18670"/>
<evidence type="ECO:0000313" key="8">
    <source>
        <dbReference type="Proteomes" id="UP000254425"/>
    </source>
</evidence>
<dbReference type="Proteomes" id="UP000254425">
    <property type="component" value="Chromosome"/>
</dbReference>
<evidence type="ECO:0000256" key="1">
    <source>
        <dbReference type="ARBA" id="ARBA00005187"/>
    </source>
</evidence>
<protein>
    <recommendedName>
        <fullName evidence="2">asparagine synthase (glutamine-hydrolyzing)</fullName>
        <ecNumber evidence="2">6.3.5.4</ecNumber>
    </recommendedName>
</protein>
<feature type="region of interest" description="Disordered" evidence="5">
    <location>
        <begin position="17"/>
        <end position="40"/>
    </location>
</feature>
<feature type="domain" description="Asparagine synthetase" evidence="6">
    <location>
        <begin position="235"/>
        <end position="622"/>
    </location>
</feature>
<dbReference type="InterPro" id="IPR029055">
    <property type="entry name" value="Ntn_hydrolases_N"/>
</dbReference>
<dbReference type="InterPro" id="IPR051786">
    <property type="entry name" value="ASN_synthetase/amidase"/>
</dbReference>
<dbReference type="EMBL" id="CP031320">
    <property type="protein sequence ID" value="AXK34370.1"/>
    <property type="molecule type" value="Genomic_DNA"/>
</dbReference>
<evidence type="ECO:0000313" key="7">
    <source>
        <dbReference type="EMBL" id="AXK34370.1"/>
    </source>
</evidence>
<dbReference type="SUPFAM" id="SSF56235">
    <property type="entry name" value="N-terminal nucleophile aminohydrolases (Ntn hydrolases)"/>
    <property type="match status" value="1"/>
</dbReference>
<dbReference type="PANTHER" id="PTHR43284">
    <property type="entry name" value="ASPARAGINE SYNTHETASE (GLUTAMINE-HYDROLYZING)"/>
    <property type="match status" value="1"/>
</dbReference>
<accession>A0A345XRV4</accession>
<dbReference type="Pfam" id="PF00733">
    <property type="entry name" value="Asn_synthase"/>
    <property type="match status" value="1"/>
</dbReference>